<dbReference type="PANTHER" id="PTHR19848:SF8">
    <property type="entry name" value="F-BOX AND WD REPEAT DOMAIN CONTAINING 7"/>
    <property type="match status" value="1"/>
</dbReference>
<keyword evidence="2" id="KW-0677">Repeat</keyword>
<feature type="region of interest" description="Disordered" evidence="4">
    <location>
        <begin position="389"/>
        <end position="438"/>
    </location>
</feature>
<feature type="repeat" description="WD" evidence="3">
    <location>
        <begin position="200"/>
        <end position="226"/>
    </location>
</feature>
<keyword evidence="1 3" id="KW-0853">WD repeat</keyword>
<keyword evidence="6" id="KW-1185">Reference proteome</keyword>
<dbReference type="SUPFAM" id="SSF50978">
    <property type="entry name" value="WD40 repeat-like"/>
    <property type="match status" value="1"/>
</dbReference>
<dbReference type="PROSITE" id="PS50082">
    <property type="entry name" value="WD_REPEATS_2"/>
    <property type="match status" value="3"/>
</dbReference>
<dbReference type="PROSITE" id="PS50294">
    <property type="entry name" value="WD_REPEATS_REGION"/>
    <property type="match status" value="1"/>
</dbReference>
<name>C1MXB8_MICPC</name>
<dbReference type="Proteomes" id="UP000001876">
    <property type="component" value="Unassembled WGS sequence"/>
</dbReference>
<organism evidence="6">
    <name type="scientific">Micromonas pusilla (strain CCMP1545)</name>
    <name type="common">Picoplanktonic green alga</name>
    <dbReference type="NCBI Taxonomy" id="564608"/>
    <lineage>
        <taxon>Eukaryota</taxon>
        <taxon>Viridiplantae</taxon>
        <taxon>Chlorophyta</taxon>
        <taxon>Mamiellophyceae</taxon>
        <taxon>Mamiellales</taxon>
        <taxon>Mamiellaceae</taxon>
        <taxon>Micromonas</taxon>
    </lineage>
</organism>
<dbReference type="RefSeq" id="XP_003060368.1">
    <property type="nucleotide sequence ID" value="XM_003060322.1"/>
</dbReference>
<dbReference type="EMBL" id="GG663742">
    <property type="protein sequence ID" value="EEH55137.1"/>
    <property type="molecule type" value="Genomic_DNA"/>
</dbReference>
<gene>
    <name evidence="5" type="ORF">MICPUCDRAFT_60098</name>
</gene>
<dbReference type="GeneID" id="9686103"/>
<evidence type="ECO:0000256" key="4">
    <source>
        <dbReference type="SAM" id="MobiDB-lite"/>
    </source>
</evidence>
<reference evidence="5 6" key="1">
    <citation type="journal article" date="2009" name="Science">
        <title>Green evolution and dynamic adaptations revealed by genomes of the marine picoeukaryotes Micromonas.</title>
        <authorList>
            <person name="Worden A.Z."/>
            <person name="Lee J.H."/>
            <person name="Mock T."/>
            <person name="Rouze P."/>
            <person name="Simmons M.P."/>
            <person name="Aerts A.L."/>
            <person name="Allen A.E."/>
            <person name="Cuvelier M.L."/>
            <person name="Derelle E."/>
            <person name="Everett M.V."/>
            <person name="Foulon E."/>
            <person name="Grimwood J."/>
            <person name="Gundlach H."/>
            <person name="Henrissat B."/>
            <person name="Napoli C."/>
            <person name="McDonald S.M."/>
            <person name="Parker M.S."/>
            <person name="Rombauts S."/>
            <person name="Salamov A."/>
            <person name="Von Dassow P."/>
            <person name="Badger J.H."/>
            <person name="Coutinho P.M."/>
            <person name="Demir E."/>
            <person name="Dubchak I."/>
            <person name="Gentemann C."/>
            <person name="Eikrem W."/>
            <person name="Gready J.E."/>
            <person name="John U."/>
            <person name="Lanier W."/>
            <person name="Lindquist E.A."/>
            <person name="Lucas S."/>
            <person name="Mayer K.F."/>
            <person name="Moreau H."/>
            <person name="Not F."/>
            <person name="Otillar R."/>
            <person name="Panaud O."/>
            <person name="Pangilinan J."/>
            <person name="Paulsen I."/>
            <person name="Piegu B."/>
            <person name="Poliakov A."/>
            <person name="Robbens S."/>
            <person name="Schmutz J."/>
            <person name="Toulza E."/>
            <person name="Wyss T."/>
            <person name="Zelensky A."/>
            <person name="Zhou K."/>
            <person name="Armbrust E.V."/>
            <person name="Bhattacharya D."/>
            <person name="Goodenough U.W."/>
            <person name="Van de Peer Y."/>
            <person name="Grigoriev I.V."/>
        </authorList>
    </citation>
    <scope>NUCLEOTIDE SEQUENCE [LARGE SCALE GENOMIC DNA]</scope>
    <source>
        <strain evidence="5 6">CCMP1545</strain>
    </source>
</reference>
<accession>C1MXB8</accession>
<dbReference type="InterPro" id="IPR036322">
    <property type="entry name" value="WD40_repeat_dom_sf"/>
</dbReference>
<proteinExistence type="predicted"/>
<dbReference type="InterPro" id="IPR015943">
    <property type="entry name" value="WD40/YVTN_repeat-like_dom_sf"/>
</dbReference>
<dbReference type="InterPro" id="IPR001680">
    <property type="entry name" value="WD40_rpt"/>
</dbReference>
<evidence type="ECO:0000313" key="6">
    <source>
        <dbReference type="Proteomes" id="UP000001876"/>
    </source>
</evidence>
<sequence>MDRSIALPSKSNRAVVVRRANPFTLRRVPTLLTHPRPSRRSQSAECVAAAGLICDVHALQWSPTNGALACGGSDGRAHLLKPTGELLGRIPGDDDARATRAAIRALAFSKGSRYLASAGDDADVVLWDLKRKSRLKTLTGHRVGVRAVTYSPGDQHLASGDDDGVVVLHSPISGLAVGEMTADDETTTAGGGDRTGGGGITSLCYSPHRRQMLASSSSDGRARVWDTGVRRLSRVHDAAASGGRPGTVTWQAAFSPTTVGVLATASSDGVVRLVDVNAPAGSDAVGSIALRGSSHGKQAGFGGFGGGATRGTSATCLSWRGDGGALAAGASDGRVVWIDPRMLSSSLSAEASAGAGALLYATAAHVGAEGGVTALRWQRAVDQDAMARTAREEARTPTPTKFVEETTTKPPPPPTPPAAPAFGEGSNAATDAETEAARRRVERLLSAKTPEAVAAAARPGMGVGMGAGAGLGLGLGLDGGSTGLALTPPPRASPGIGGAGTLGTPYEEGDEERDPEGGIPLITRFMREQLAEMKTAMRAEVRTVHAEMLRQFHEAREEQLDAFEELKASNAKLASEVAALRKAQSEYVRR</sequence>
<protein>
    <submittedName>
        <fullName evidence="5">Predicted protein</fullName>
    </submittedName>
</protein>
<dbReference type="AlphaFoldDB" id="C1MXB8"/>
<feature type="compositionally biased region" description="Pro residues" evidence="4">
    <location>
        <begin position="409"/>
        <end position="419"/>
    </location>
</feature>
<evidence type="ECO:0000256" key="2">
    <source>
        <dbReference type="ARBA" id="ARBA00022737"/>
    </source>
</evidence>
<evidence type="ECO:0000256" key="1">
    <source>
        <dbReference type="ARBA" id="ARBA00022574"/>
    </source>
</evidence>
<dbReference type="Gene3D" id="2.130.10.10">
    <property type="entry name" value="YVTN repeat-like/Quinoprotein amine dehydrogenase"/>
    <property type="match status" value="3"/>
</dbReference>
<feature type="repeat" description="WD" evidence="3">
    <location>
        <begin position="96"/>
        <end position="137"/>
    </location>
</feature>
<evidence type="ECO:0000256" key="3">
    <source>
        <dbReference type="PROSITE-ProRule" id="PRU00221"/>
    </source>
</evidence>
<dbReference type="PROSITE" id="PS00678">
    <property type="entry name" value="WD_REPEATS_1"/>
    <property type="match status" value="1"/>
</dbReference>
<dbReference type="eggNOG" id="KOG4378">
    <property type="taxonomic scope" value="Eukaryota"/>
</dbReference>
<dbReference type="STRING" id="564608.C1MXB8"/>
<dbReference type="PANTHER" id="PTHR19848">
    <property type="entry name" value="WD40 REPEAT PROTEIN"/>
    <property type="match status" value="1"/>
</dbReference>
<feature type="repeat" description="WD" evidence="3">
    <location>
        <begin position="138"/>
        <end position="168"/>
    </location>
</feature>
<evidence type="ECO:0000313" key="5">
    <source>
        <dbReference type="EMBL" id="EEH55137.1"/>
    </source>
</evidence>
<dbReference type="OrthoDB" id="756313at2759"/>
<dbReference type="OMA" id="WIDPRML"/>
<dbReference type="KEGG" id="mpp:MICPUCDRAFT_60098"/>
<dbReference type="Pfam" id="PF00400">
    <property type="entry name" value="WD40"/>
    <property type="match status" value="3"/>
</dbReference>
<dbReference type="SMART" id="SM00320">
    <property type="entry name" value="WD40"/>
    <property type="match status" value="6"/>
</dbReference>
<dbReference type="InterPro" id="IPR019775">
    <property type="entry name" value="WD40_repeat_CS"/>
</dbReference>